<dbReference type="EMBL" id="UYWX01003778">
    <property type="protein sequence ID" value="VDM24294.1"/>
    <property type="molecule type" value="Genomic_DNA"/>
</dbReference>
<dbReference type="AlphaFoldDB" id="A0A0R3WTS3"/>
<dbReference type="OrthoDB" id="6279537at2759"/>
<dbReference type="STRING" id="6205.A0A0R3WTS3"/>
<organism evidence="5">
    <name type="scientific">Hydatigena taeniaeformis</name>
    <name type="common">Feline tapeworm</name>
    <name type="synonym">Taenia taeniaeformis</name>
    <dbReference type="NCBI Taxonomy" id="6205"/>
    <lineage>
        <taxon>Eukaryota</taxon>
        <taxon>Metazoa</taxon>
        <taxon>Spiralia</taxon>
        <taxon>Lophotrochozoa</taxon>
        <taxon>Platyhelminthes</taxon>
        <taxon>Cestoda</taxon>
        <taxon>Eucestoda</taxon>
        <taxon>Cyclophyllidea</taxon>
        <taxon>Taeniidae</taxon>
        <taxon>Hydatigera</taxon>
    </lineage>
</organism>
<accession>A0A0R3WTS3</accession>
<dbReference type="Proteomes" id="UP000274429">
    <property type="component" value="Unassembled WGS sequence"/>
</dbReference>
<keyword evidence="2" id="KW-0812">Transmembrane</keyword>
<keyword evidence="2" id="KW-1133">Transmembrane helix</keyword>
<evidence type="ECO:0000256" key="1">
    <source>
        <dbReference type="SAM" id="MobiDB-lite"/>
    </source>
</evidence>
<reference evidence="5" key="1">
    <citation type="submission" date="2017-02" db="UniProtKB">
        <authorList>
            <consortium name="WormBaseParasite"/>
        </authorList>
    </citation>
    <scope>IDENTIFICATION</scope>
</reference>
<evidence type="ECO:0000256" key="2">
    <source>
        <dbReference type="SAM" id="Phobius"/>
    </source>
</evidence>
<protein>
    <submittedName>
        <fullName evidence="3 5">Uncharacterized protein</fullName>
    </submittedName>
</protein>
<evidence type="ECO:0000313" key="4">
    <source>
        <dbReference type="Proteomes" id="UP000274429"/>
    </source>
</evidence>
<dbReference type="WBParaSite" id="TTAC_0000416301-mRNA-1">
    <property type="protein sequence ID" value="TTAC_0000416301-mRNA-1"/>
    <property type="gene ID" value="TTAC_0000416301"/>
</dbReference>
<keyword evidence="4" id="KW-1185">Reference proteome</keyword>
<keyword evidence="2" id="KW-0472">Membrane</keyword>
<feature type="region of interest" description="Disordered" evidence="1">
    <location>
        <begin position="244"/>
        <end position="292"/>
    </location>
</feature>
<evidence type="ECO:0000313" key="3">
    <source>
        <dbReference type="EMBL" id="VDM24294.1"/>
    </source>
</evidence>
<proteinExistence type="predicted"/>
<evidence type="ECO:0000313" key="5">
    <source>
        <dbReference type="WBParaSite" id="TTAC_0000416301-mRNA-1"/>
    </source>
</evidence>
<name>A0A0R3WTS3_HYDTA</name>
<feature type="transmembrane region" description="Helical" evidence="2">
    <location>
        <begin position="185"/>
        <end position="207"/>
    </location>
</feature>
<feature type="region of interest" description="Disordered" evidence="1">
    <location>
        <begin position="297"/>
        <end position="316"/>
    </location>
</feature>
<feature type="compositionally biased region" description="Pro residues" evidence="1">
    <location>
        <begin position="244"/>
        <end position="260"/>
    </location>
</feature>
<sequence>MELTYLLMDVFSNISERLDLSPQRRLLTSLPLLKSIHSAAFPGFMGLMSRPLDLIKTLINDVCASLIDLTPPYLRVVRVVPTSSTKDVHSAAIADVSSVVRHVGLLRNLCMTLSAYVFQCLSTGTWRTCRQGNAGLAIAVTQSTSHSSGRFSEWHKPLFPNLEPSDWPGLVVPDECTRTPSSQSFLLGILAEAMVAVYMGLCVCALYTRDSCALYRLASSASLGESVTWSRVFGGVCRLKPLRPPVPPTLPSSTLSPPPPEPKKRGSFTSPLQTPKPPAPMAPTELQVDQIVPVSTKPPLSQPCRSHILHPPYEQC</sequence>
<gene>
    <name evidence="3" type="ORF">TTAC_LOCUS4149</name>
</gene>
<reference evidence="3 4" key="2">
    <citation type="submission" date="2018-11" db="EMBL/GenBank/DDBJ databases">
        <authorList>
            <consortium name="Pathogen Informatics"/>
        </authorList>
    </citation>
    <scope>NUCLEOTIDE SEQUENCE [LARGE SCALE GENOMIC DNA]</scope>
</reference>